<evidence type="ECO:0000313" key="6">
    <source>
        <dbReference type="Proteomes" id="UP000638043"/>
    </source>
</evidence>
<dbReference type="SUPFAM" id="SSF53623">
    <property type="entry name" value="MurD-like peptide ligases, catalytic domain"/>
    <property type="match status" value="1"/>
</dbReference>
<name>A0ABQ2MYU6_9MICO</name>
<evidence type="ECO:0000256" key="1">
    <source>
        <dbReference type="ARBA" id="ARBA00022598"/>
    </source>
</evidence>
<protein>
    <recommendedName>
        <fullName evidence="4">Mur ligase central domain-containing protein</fullName>
    </recommendedName>
</protein>
<evidence type="ECO:0000259" key="4">
    <source>
        <dbReference type="Pfam" id="PF08245"/>
    </source>
</evidence>
<keyword evidence="6" id="KW-1185">Reference proteome</keyword>
<organism evidence="5 6">
    <name type="scientific">Microbacterium nanhaiense</name>
    <dbReference type="NCBI Taxonomy" id="1301026"/>
    <lineage>
        <taxon>Bacteria</taxon>
        <taxon>Bacillati</taxon>
        <taxon>Actinomycetota</taxon>
        <taxon>Actinomycetes</taxon>
        <taxon>Micrococcales</taxon>
        <taxon>Microbacteriaceae</taxon>
        <taxon>Microbacterium</taxon>
    </lineage>
</organism>
<evidence type="ECO:0000313" key="5">
    <source>
        <dbReference type="EMBL" id="GGO60693.1"/>
    </source>
</evidence>
<evidence type="ECO:0000256" key="3">
    <source>
        <dbReference type="ARBA" id="ARBA00022840"/>
    </source>
</evidence>
<dbReference type="InterPro" id="IPR005762">
    <property type="entry name" value="MurD"/>
</dbReference>
<dbReference type="EMBL" id="BMMQ01000002">
    <property type="protein sequence ID" value="GGO60693.1"/>
    <property type="molecule type" value="Genomic_DNA"/>
</dbReference>
<proteinExistence type="predicted"/>
<dbReference type="PANTHER" id="PTHR43692">
    <property type="entry name" value="UDP-N-ACETYLMURAMOYLALANINE--D-GLUTAMATE LIGASE"/>
    <property type="match status" value="1"/>
</dbReference>
<accession>A0ABQ2MYU6</accession>
<gene>
    <name evidence="5" type="ORF">GCM10010910_06730</name>
</gene>
<keyword evidence="3" id="KW-0067">ATP-binding</keyword>
<dbReference type="Gene3D" id="3.40.1190.10">
    <property type="entry name" value="Mur-like, catalytic domain"/>
    <property type="match status" value="1"/>
</dbReference>
<dbReference type="Gene3D" id="3.40.50.720">
    <property type="entry name" value="NAD(P)-binding Rossmann-like Domain"/>
    <property type="match status" value="1"/>
</dbReference>
<dbReference type="SUPFAM" id="SSF51984">
    <property type="entry name" value="MurCD N-terminal domain"/>
    <property type="match status" value="1"/>
</dbReference>
<dbReference type="InterPro" id="IPR013221">
    <property type="entry name" value="Mur_ligase_cen"/>
</dbReference>
<sequence length="376" mass="39344">MAFPRMTSRLDSLDSWNADWAGLKVAVLGLGSAGFAAADTLAELGAQVLVVTEQAADEYARLLSVIGAQLIETDRDRVAPTVDGFAPDVIVASPGFAPSHPAVRWALESGVALWGDVELAWRVRDKVARPDGSPAEWILVTGTVGKTTTAELASLMLVEAGLRAAPCGANGIPVLDAVRDPAGFDALVLELSSAQLWYLGLSAGAGAPQPIASVCLNLGETALGWHESAAHYRDAMAVVYRFTRIACVYNKRDDATMRMVEEADVIEGARAVGVDLGVPGPSDLGIVDGILADRAFVENRHTSAAELTTLEHLAGLGLAVPEIVADVLFAAALARSMGAEPASIHRALGSVEYGRRREVAAEREENADGDEGSAEA</sequence>
<comment type="caution">
    <text evidence="5">The sequence shown here is derived from an EMBL/GenBank/DDBJ whole genome shotgun (WGS) entry which is preliminary data.</text>
</comment>
<feature type="domain" description="Mur ligase central" evidence="4">
    <location>
        <begin position="140"/>
        <end position="260"/>
    </location>
</feature>
<keyword evidence="1" id="KW-0436">Ligase</keyword>
<reference evidence="6" key="1">
    <citation type="journal article" date="2019" name="Int. J. Syst. Evol. Microbiol.">
        <title>The Global Catalogue of Microorganisms (GCM) 10K type strain sequencing project: providing services to taxonomists for standard genome sequencing and annotation.</title>
        <authorList>
            <consortium name="The Broad Institute Genomics Platform"/>
            <consortium name="The Broad Institute Genome Sequencing Center for Infectious Disease"/>
            <person name="Wu L."/>
            <person name="Ma J."/>
        </authorList>
    </citation>
    <scope>NUCLEOTIDE SEQUENCE [LARGE SCALE GENOMIC DNA]</scope>
    <source>
        <strain evidence="6">CGMCC 4.7181</strain>
    </source>
</reference>
<keyword evidence="2" id="KW-0547">Nucleotide-binding</keyword>
<evidence type="ECO:0000256" key="2">
    <source>
        <dbReference type="ARBA" id="ARBA00022741"/>
    </source>
</evidence>
<dbReference type="Pfam" id="PF08245">
    <property type="entry name" value="Mur_ligase_M"/>
    <property type="match status" value="1"/>
</dbReference>
<dbReference type="Proteomes" id="UP000638043">
    <property type="component" value="Unassembled WGS sequence"/>
</dbReference>
<dbReference type="InterPro" id="IPR036565">
    <property type="entry name" value="Mur-like_cat_sf"/>
</dbReference>
<dbReference type="PANTHER" id="PTHR43692:SF1">
    <property type="entry name" value="UDP-N-ACETYLMURAMOYLALANINE--D-GLUTAMATE LIGASE"/>
    <property type="match status" value="1"/>
</dbReference>